<evidence type="ECO:0000259" key="1">
    <source>
        <dbReference type="Pfam" id="PF13274"/>
    </source>
</evidence>
<organism evidence="2">
    <name type="scientific">Magnetococcus massalia (strain MO-1)</name>
    <dbReference type="NCBI Taxonomy" id="451514"/>
    <lineage>
        <taxon>Bacteria</taxon>
        <taxon>Pseudomonadati</taxon>
        <taxon>Pseudomonadota</taxon>
        <taxon>Magnetococcia</taxon>
        <taxon>Magnetococcales</taxon>
        <taxon>Magnetococcaceae</taxon>
        <taxon>Magnetococcus</taxon>
    </lineage>
</organism>
<evidence type="ECO:0000313" key="2">
    <source>
        <dbReference type="EMBL" id="CRH04950.1"/>
    </source>
</evidence>
<dbReference type="InterPro" id="IPR025272">
    <property type="entry name" value="SocA_Panacea"/>
</dbReference>
<gene>
    <name evidence="2" type="ORF">MAGMO_0749</name>
</gene>
<sequence length="189" mass="21967">MPLHHHREKTLNALAYMAERVPDFGLTLAFKGLFRIDFKHFQKTGRSVTGLNYEAWDYGPVNRGIYGELRHDSREDDMNEVLEISWENTPGNQRRAVKAKRSADTKYFTRREIKLLDEAVEYLKKVTAGEASKESHEAFAGAWEKVWQNGLGKNEPIPYPLALDELPDEEREQIILLIKERNEFLTLYA</sequence>
<reference evidence="2" key="1">
    <citation type="submission" date="2015-04" db="EMBL/GenBank/DDBJ databases">
        <authorList>
            <person name="Syromyatnikov M.Y."/>
            <person name="Popov V.N."/>
        </authorList>
    </citation>
    <scope>NUCLEOTIDE SEQUENCE</scope>
    <source>
        <strain evidence="2">MO-1</strain>
    </source>
</reference>
<name>A0A1S7LDD7_MAGMO</name>
<dbReference type="Pfam" id="PF13274">
    <property type="entry name" value="SocA_Panacea"/>
    <property type="match status" value="1"/>
</dbReference>
<accession>A0A1S7LDD7</accession>
<dbReference type="EMBL" id="LO017727">
    <property type="protein sequence ID" value="CRH04950.1"/>
    <property type="molecule type" value="Genomic_DNA"/>
</dbReference>
<protein>
    <recommendedName>
        <fullName evidence="1">Antitoxin SocA-like Panacea domain-containing protein</fullName>
    </recommendedName>
</protein>
<feature type="domain" description="Antitoxin SocA-like Panacea" evidence="1">
    <location>
        <begin position="30"/>
        <end position="138"/>
    </location>
</feature>
<dbReference type="AlphaFoldDB" id="A0A1S7LDD7"/>
<proteinExistence type="predicted"/>